<sequence>MAWQGRRIECREQWVVGGIALRCSCLSDIWALALALYQLGEAGRAGGLVGRAVVSVGRITVTVKLLPYCDKQMRRRGGRGGWLWEDKRLAFTLSRAPCARPFPIYPPLPRAVE</sequence>
<gene>
    <name evidence="1" type="ORF">HDC13906</name>
</gene>
<protein>
    <submittedName>
        <fullName evidence="1">HDC13906</fullName>
    </submittedName>
</protein>
<organism evidence="1">
    <name type="scientific">Drosophila melanogaster</name>
    <name type="common">Fruit fly</name>
    <dbReference type="NCBI Taxonomy" id="7227"/>
    <lineage>
        <taxon>Eukaryota</taxon>
        <taxon>Metazoa</taxon>
        <taxon>Ecdysozoa</taxon>
        <taxon>Arthropoda</taxon>
        <taxon>Hexapoda</taxon>
        <taxon>Insecta</taxon>
        <taxon>Pterygota</taxon>
        <taxon>Neoptera</taxon>
        <taxon>Endopterygota</taxon>
        <taxon>Diptera</taxon>
        <taxon>Brachycera</taxon>
        <taxon>Muscomorpha</taxon>
        <taxon>Ephydroidea</taxon>
        <taxon>Drosophilidae</taxon>
        <taxon>Drosophila</taxon>
        <taxon>Sophophora</taxon>
    </lineage>
</organism>
<proteinExistence type="predicted"/>
<accession>Q6IK02</accession>
<dbReference type="AlphaFoldDB" id="Q6IK02"/>
<evidence type="ECO:0000313" key="1">
    <source>
        <dbReference type="EMBL" id="DAA04070.1"/>
    </source>
</evidence>
<dbReference type="EMBL" id="BK002564">
    <property type="protein sequence ID" value="DAA04070.1"/>
    <property type="molecule type" value="Genomic_DNA"/>
</dbReference>
<name>Q6IK02_DROME</name>
<reference evidence="1" key="1">
    <citation type="journal article" date="2003" name="Genome Biol.">
        <title>An integrated gene annotation and transcriptional profiling approach towards the full gene content of the Drosophila genome.</title>
        <authorList>
            <person name="Hild M."/>
            <person name="Beckmann B."/>
            <person name="Haas S.A."/>
            <person name="Koch B."/>
            <person name="Solovyev V."/>
            <person name="Busold C."/>
            <person name="Fellenberg K."/>
            <person name="Boutros M."/>
            <person name="Vingron M."/>
            <person name="Sauer F."/>
            <person name="Hoheisel J.D."/>
            <person name="Paro R."/>
        </authorList>
    </citation>
    <scope>NUCLEOTIDE SEQUENCE</scope>
</reference>